<gene>
    <name evidence="1" type="ORF">CEXT_558791</name>
</gene>
<evidence type="ECO:0000313" key="1">
    <source>
        <dbReference type="EMBL" id="GIY22623.1"/>
    </source>
</evidence>
<protein>
    <submittedName>
        <fullName evidence="1">Uncharacterized protein</fullName>
    </submittedName>
</protein>
<keyword evidence="2" id="KW-1185">Reference proteome</keyword>
<sequence>MLAEKRLLYSQVCCISHISQSFHSPTAYFKNYCARLLDKKVACEIIQLHTSLETNQTEPTRVDSSLGKIWQANVATPQVIIAVKRSPLVNQKSVASGRLDISPAVLLDWRDSGHQIKQVATGRDLV</sequence>
<reference evidence="1 2" key="1">
    <citation type="submission" date="2021-06" db="EMBL/GenBank/DDBJ databases">
        <title>Caerostris extrusa draft genome.</title>
        <authorList>
            <person name="Kono N."/>
            <person name="Arakawa K."/>
        </authorList>
    </citation>
    <scope>NUCLEOTIDE SEQUENCE [LARGE SCALE GENOMIC DNA]</scope>
</reference>
<comment type="caution">
    <text evidence="1">The sequence shown here is derived from an EMBL/GenBank/DDBJ whole genome shotgun (WGS) entry which is preliminary data.</text>
</comment>
<accession>A0AAV4RRQ8</accession>
<dbReference type="AlphaFoldDB" id="A0AAV4RRQ8"/>
<evidence type="ECO:0000313" key="2">
    <source>
        <dbReference type="Proteomes" id="UP001054945"/>
    </source>
</evidence>
<dbReference type="EMBL" id="BPLR01008174">
    <property type="protein sequence ID" value="GIY22623.1"/>
    <property type="molecule type" value="Genomic_DNA"/>
</dbReference>
<proteinExistence type="predicted"/>
<dbReference type="Proteomes" id="UP001054945">
    <property type="component" value="Unassembled WGS sequence"/>
</dbReference>
<name>A0AAV4RRQ8_CAEEX</name>
<organism evidence="1 2">
    <name type="scientific">Caerostris extrusa</name>
    <name type="common">Bark spider</name>
    <name type="synonym">Caerostris bankana</name>
    <dbReference type="NCBI Taxonomy" id="172846"/>
    <lineage>
        <taxon>Eukaryota</taxon>
        <taxon>Metazoa</taxon>
        <taxon>Ecdysozoa</taxon>
        <taxon>Arthropoda</taxon>
        <taxon>Chelicerata</taxon>
        <taxon>Arachnida</taxon>
        <taxon>Araneae</taxon>
        <taxon>Araneomorphae</taxon>
        <taxon>Entelegynae</taxon>
        <taxon>Araneoidea</taxon>
        <taxon>Araneidae</taxon>
        <taxon>Caerostris</taxon>
    </lineage>
</organism>